<feature type="transmembrane region" description="Helical" evidence="1">
    <location>
        <begin position="39"/>
        <end position="56"/>
    </location>
</feature>
<dbReference type="OrthoDB" id="7779102at2"/>
<keyword evidence="1" id="KW-0472">Membrane</keyword>
<reference evidence="3" key="1">
    <citation type="submission" date="2019-03" db="EMBL/GenBank/DDBJ databases">
        <title>Afifella sp. nov., isolated from activated sludge.</title>
        <authorList>
            <person name="Li Q."/>
            <person name="Liu Y."/>
        </authorList>
    </citation>
    <scope>NUCLEOTIDE SEQUENCE</scope>
    <source>
        <strain evidence="3">L72</strain>
    </source>
</reference>
<evidence type="ECO:0000259" key="2">
    <source>
        <dbReference type="Pfam" id="PF07331"/>
    </source>
</evidence>
<feature type="transmembrane region" description="Helical" evidence="1">
    <location>
        <begin position="124"/>
        <end position="146"/>
    </location>
</feature>
<keyword evidence="4" id="KW-1185">Reference proteome</keyword>
<dbReference type="InterPro" id="IPR009936">
    <property type="entry name" value="DUF1468"/>
</dbReference>
<organism evidence="3 4">
    <name type="scientific">Propylenella binzhouense</name>
    <dbReference type="NCBI Taxonomy" id="2555902"/>
    <lineage>
        <taxon>Bacteria</taxon>
        <taxon>Pseudomonadati</taxon>
        <taxon>Pseudomonadota</taxon>
        <taxon>Alphaproteobacteria</taxon>
        <taxon>Hyphomicrobiales</taxon>
        <taxon>Propylenellaceae</taxon>
        <taxon>Propylenella</taxon>
    </lineage>
</organism>
<accession>A0A964T665</accession>
<protein>
    <submittedName>
        <fullName evidence="3">Tripartite tricarboxylate transporter TctB family protein</fullName>
    </submittedName>
</protein>
<feature type="transmembrane region" description="Helical" evidence="1">
    <location>
        <begin position="85"/>
        <end position="118"/>
    </location>
</feature>
<evidence type="ECO:0000313" key="4">
    <source>
        <dbReference type="Proteomes" id="UP000773614"/>
    </source>
</evidence>
<dbReference type="Proteomes" id="UP000773614">
    <property type="component" value="Unassembled WGS sequence"/>
</dbReference>
<name>A0A964T665_9HYPH</name>
<keyword evidence="1" id="KW-0812">Transmembrane</keyword>
<feature type="domain" description="DUF1468" evidence="2">
    <location>
        <begin position="7"/>
        <end position="151"/>
    </location>
</feature>
<evidence type="ECO:0000313" key="3">
    <source>
        <dbReference type="EMBL" id="MYZ48632.1"/>
    </source>
</evidence>
<comment type="caution">
    <text evidence="3">The sequence shown here is derived from an EMBL/GenBank/DDBJ whole genome shotgun (WGS) entry which is preliminary data.</text>
</comment>
<sequence>MSRDFYVGLVILAGAALYWTAAGRIPISFLDGVVTASTMPRTLALVLGMLALALMGQSVAARLRNSPAAPAEDGERPTWRQHGRALGMLAIGIGFLAALPVLGYALSVGLLLAVAAFFNGRQRPLPLLAFGLLGAILFYALFVLVLRVPMPGGVWPELPG</sequence>
<dbReference type="Pfam" id="PF07331">
    <property type="entry name" value="TctB"/>
    <property type="match status" value="1"/>
</dbReference>
<dbReference type="AlphaFoldDB" id="A0A964T665"/>
<gene>
    <name evidence="3" type="ORF">E4O86_13020</name>
</gene>
<dbReference type="EMBL" id="SPKJ01000043">
    <property type="protein sequence ID" value="MYZ48632.1"/>
    <property type="molecule type" value="Genomic_DNA"/>
</dbReference>
<keyword evidence="1" id="KW-1133">Transmembrane helix</keyword>
<dbReference type="RefSeq" id="WP_161140979.1">
    <property type="nucleotide sequence ID" value="NZ_SPKJ01000043.1"/>
</dbReference>
<evidence type="ECO:0000256" key="1">
    <source>
        <dbReference type="SAM" id="Phobius"/>
    </source>
</evidence>
<proteinExistence type="predicted"/>